<keyword evidence="6" id="KW-1015">Disulfide bond</keyword>
<evidence type="ECO:0000256" key="5">
    <source>
        <dbReference type="ARBA" id="ARBA00023002"/>
    </source>
</evidence>
<dbReference type="PANTHER" id="PTHR12645:SF0">
    <property type="entry name" value="FAD-LINKED SULFHYDRYL OXIDASE ALR"/>
    <property type="match status" value="1"/>
</dbReference>
<dbReference type="InterPro" id="IPR017905">
    <property type="entry name" value="ERV/ALR_sulphydryl_oxidase"/>
</dbReference>
<evidence type="ECO:0000256" key="3">
    <source>
        <dbReference type="ARBA" id="ARBA00022630"/>
    </source>
</evidence>
<dbReference type="InterPro" id="IPR039799">
    <property type="entry name" value="ALR/ERV"/>
</dbReference>
<dbReference type="Gene3D" id="1.20.120.310">
    <property type="entry name" value="ERV/ALR sulfhydryl oxidase domain"/>
    <property type="match status" value="1"/>
</dbReference>
<dbReference type="InterPro" id="IPR036774">
    <property type="entry name" value="ERV/ALR_sulphydryl_oxid_sf"/>
</dbReference>
<keyword evidence="4" id="KW-0274">FAD</keyword>
<dbReference type="GO" id="GO:0005739">
    <property type="term" value="C:mitochondrion"/>
    <property type="evidence" value="ECO:0007669"/>
    <property type="project" value="TreeGrafter"/>
</dbReference>
<dbReference type="GO" id="GO:0016971">
    <property type="term" value="F:flavin-dependent sulfhydryl oxidase activity"/>
    <property type="evidence" value="ECO:0007669"/>
    <property type="project" value="InterPro"/>
</dbReference>
<dbReference type="Pfam" id="PF04777">
    <property type="entry name" value="Evr1_Alr"/>
    <property type="match status" value="1"/>
</dbReference>
<dbReference type="GO" id="GO:0050660">
    <property type="term" value="F:flavin adenine dinucleotide binding"/>
    <property type="evidence" value="ECO:0007669"/>
    <property type="project" value="TreeGrafter"/>
</dbReference>
<evidence type="ECO:0000256" key="7">
    <source>
        <dbReference type="SAM" id="Phobius"/>
    </source>
</evidence>
<protein>
    <recommendedName>
        <fullName evidence="2">thiol oxidase</fullName>
        <ecNumber evidence="2">1.8.3.2</ecNumber>
    </recommendedName>
</protein>
<evidence type="ECO:0000256" key="2">
    <source>
        <dbReference type="ARBA" id="ARBA00012512"/>
    </source>
</evidence>
<keyword evidence="7" id="KW-0812">Transmembrane</keyword>
<feature type="transmembrane region" description="Helical" evidence="7">
    <location>
        <begin position="122"/>
        <end position="140"/>
    </location>
</feature>
<organism evidence="9">
    <name type="scientific">viral metagenome</name>
    <dbReference type="NCBI Taxonomy" id="1070528"/>
    <lineage>
        <taxon>unclassified sequences</taxon>
        <taxon>metagenomes</taxon>
        <taxon>organismal metagenomes</taxon>
    </lineage>
</organism>
<dbReference type="AlphaFoldDB" id="A0A6C0JD08"/>
<keyword evidence="7" id="KW-1133">Transmembrane helix</keyword>
<dbReference type="SUPFAM" id="SSF69000">
    <property type="entry name" value="FAD-dependent thiol oxidase"/>
    <property type="match status" value="1"/>
</dbReference>
<accession>A0A6C0JD08</accession>
<sequence>MKFEPATWGPHYWFTLMTIALTYPEHPNNTTKKKYYDFIQNLPLFLPDADISNTFASLLNKYPVSPYLDSRESFVRWIHFIHNQVNSILNKPQLSMQRALQDYYLEYSQCNLQPTFWTYDKVIFLVICCFITLLIAVIYLHNHIKTD</sequence>
<dbReference type="PROSITE" id="PS51324">
    <property type="entry name" value="ERV_ALR"/>
    <property type="match status" value="1"/>
</dbReference>
<proteinExistence type="predicted"/>
<keyword evidence="5" id="KW-0560">Oxidoreductase</keyword>
<dbReference type="EC" id="1.8.3.2" evidence="2"/>
<evidence type="ECO:0000259" key="8">
    <source>
        <dbReference type="PROSITE" id="PS51324"/>
    </source>
</evidence>
<evidence type="ECO:0000256" key="1">
    <source>
        <dbReference type="ARBA" id="ARBA00001974"/>
    </source>
</evidence>
<name>A0A6C0JD08_9ZZZZ</name>
<keyword evidence="3" id="KW-0285">Flavoprotein</keyword>
<dbReference type="EMBL" id="MN740361">
    <property type="protein sequence ID" value="QHU02720.1"/>
    <property type="molecule type" value="Genomic_DNA"/>
</dbReference>
<dbReference type="PANTHER" id="PTHR12645">
    <property type="entry name" value="ALR/ERV"/>
    <property type="match status" value="1"/>
</dbReference>
<keyword evidence="7" id="KW-0472">Membrane</keyword>
<reference evidence="9" key="1">
    <citation type="journal article" date="2020" name="Nature">
        <title>Giant virus diversity and host interactions through global metagenomics.</title>
        <authorList>
            <person name="Schulz F."/>
            <person name="Roux S."/>
            <person name="Paez-Espino D."/>
            <person name="Jungbluth S."/>
            <person name="Walsh D.A."/>
            <person name="Denef V.J."/>
            <person name="McMahon K.D."/>
            <person name="Konstantinidis K.T."/>
            <person name="Eloe-Fadrosh E.A."/>
            <person name="Kyrpides N.C."/>
            <person name="Woyke T."/>
        </authorList>
    </citation>
    <scope>NUCLEOTIDE SEQUENCE</scope>
    <source>
        <strain evidence="9">GVMAG-M-3300025880-76</strain>
    </source>
</reference>
<evidence type="ECO:0000256" key="6">
    <source>
        <dbReference type="ARBA" id="ARBA00023157"/>
    </source>
</evidence>
<evidence type="ECO:0000256" key="4">
    <source>
        <dbReference type="ARBA" id="ARBA00022827"/>
    </source>
</evidence>
<feature type="domain" description="ERV/ALR sulfhydryl oxidase" evidence="8">
    <location>
        <begin position="1"/>
        <end position="104"/>
    </location>
</feature>
<comment type="cofactor">
    <cofactor evidence="1">
        <name>FAD</name>
        <dbReference type="ChEBI" id="CHEBI:57692"/>
    </cofactor>
</comment>
<evidence type="ECO:0000313" key="9">
    <source>
        <dbReference type="EMBL" id="QHU02720.1"/>
    </source>
</evidence>